<keyword evidence="1" id="KW-1133">Transmembrane helix</keyword>
<reference evidence="2 3" key="1">
    <citation type="submission" date="2024-07" db="EMBL/GenBank/DDBJ databases">
        <title>Chromosome-level genome assembly of the water stick insect Ranatra chinensis (Heteroptera: Nepidae).</title>
        <authorList>
            <person name="Liu X."/>
        </authorList>
    </citation>
    <scope>NUCLEOTIDE SEQUENCE [LARGE SCALE GENOMIC DNA]</scope>
    <source>
        <strain evidence="2">Cailab_2021Rc</strain>
        <tissue evidence="2">Muscle</tissue>
    </source>
</reference>
<protein>
    <submittedName>
        <fullName evidence="2">Uncharacterized protein</fullName>
    </submittedName>
</protein>
<feature type="transmembrane region" description="Helical" evidence="1">
    <location>
        <begin position="92"/>
        <end position="114"/>
    </location>
</feature>
<proteinExistence type="predicted"/>
<sequence length="205" mass="21820">MSDIALLPGVTLVKEKDFREGRALMTPAEIEGALPQDPEEKSSRMLDLLYDSGLRFLQSHSLTLKMPEGAPESLQRAIEEGRGKMKKKLMPILMLIGVKLAALLPLALGVIGLMALKALFVGKIAFIIAAIIAAQKFFAGGGSIASFGKLIVQAPEAWSSGASSGWSSGAASSGPYYRRSLDKPSSAHEMAYSAQVPAQYEADPQ</sequence>
<accession>A0ABD0YNY6</accession>
<dbReference type="InterPro" id="IPR012464">
    <property type="entry name" value="DUF1676"/>
</dbReference>
<dbReference type="EMBL" id="JBFDAA010000004">
    <property type="protein sequence ID" value="KAL1137694.1"/>
    <property type="molecule type" value="Genomic_DNA"/>
</dbReference>
<evidence type="ECO:0000313" key="3">
    <source>
        <dbReference type="Proteomes" id="UP001558652"/>
    </source>
</evidence>
<gene>
    <name evidence="2" type="ORF">AAG570_009390</name>
</gene>
<dbReference type="Pfam" id="PF07898">
    <property type="entry name" value="DUF1676"/>
    <property type="match status" value="1"/>
</dbReference>
<organism evidence="2 3">
    <name type="scientific">Ranatra chinensis</name>
    <dbReference type="NCBI Taxonomy" id="642074"/>
    <lineage>
        <taxon>Eukaryota</taxon>
        <taxon>Metazoa</taxon>
        <taxon>Ecdysozoa</taxon>
        <taxon>Arthropoda</taxon>
        <taxon>Hexapoda</taxon>
        <taxon>Insecta</taxon>
        <taxon>Pterygota</taxon>
        <taxon>Neoptera</taxon>
        <taxon>Paraneoptera</taxon>
        <taxon>Hemiptera</taxon>
        <taxon>Heteroptera</taxon>
        <taxon>Panheteroptera</taxon>
        <taxon>Nepomorpha</taxon>
        <taxon>Nepidae</taxon>
        <taxon>Ranatrinae</taxon>
        <taxon>Ranatra</taxon>
    </lineage>
</organism>
<feature type="transmembrane region" description="Helical" evidence="1">
    <location>
        <begin position="120"/>
        <end position="139"/>
    </location>
</feature>
<keyword evidence="1" id="KW-0472">Membrane</keyword>
<evidence type="ECO:0000313" key="2">
    <source>
        <dbReference type="EMBL" id="KAL1137694.1"/>
    </source>
</evidence>
<dbReference type="PANTHER" id="PTHR21879:SF17">
    <property type="entry name" value="LD24139P"/>
    <property type="match status" value="1"/>
</dbReference>
<keyword evidence="1" id="KW-0812">Transmembrane</keyword>
<keyword evidence="3" id="KW-1185">Reference proteome</keyword>
<comment type="caution">
    <text evidence="2">The sequence shown here is derived from an EMBL/GenBank/DDBJ whole genome shotgun (WGS) entry which is preliminary data.</text>
</comment>
<dbReference type="Proteomes" id="UP001558652">
    <property type="component" value="Unassembled WGS sequence"/>
</dbReference>
<name>A0ABD0YNY6_9HEMI</name>
<evidence type="ECO:0000256" key="1">
    <source>
        <dbReference type="SAM" id="Phobius"/>
    </source>
</evidence>
<dbReference type="AlphaFoldDB" id="A0ABD0YNY6"/>
<dbReference type="PANTHER" id="PTHR21879">
    <property type="entry name" value="FI03362P-RELATED-RELATED"/>
    <property type="match status" value="1"/>
</dbReference>